<keyword evidence="3" id="KW-0119">Carbohydrate metabolism</keyword>
<dbReference type="GO" id="GO:0006004">
    <property type="term" value="P:fucose metabolic process"/>
    <property type="evidence" value="ECO:0007669"/>
    <property type="project" value="UniProtKB-KW"/>
</dbReference>
<keyword evidence="2" id="KW-0294">Fucose metabolism</keyword>
<dbReference type="PANTHER" id="PTHR36050:SF1">
    <property type="entry name" value="O-FUCOSYLTRANSFERASE 30"/>
    <property type="match status" value="1"/>
</dbReference>
<gene>
    <name evidence="6" type="ORF">PBRASI_LOCUS4459</name>
</gene>
<dbReference type="AlphaFoldDB" id="A0A9N9ARK0"/>
<feature type="compositionally biased region" description="Polar residues" evidence="4">
    <location>
        <begin position="88"/>
        <end position="101"/>
    </location>
</feature>
<dbReference type="GO" id="GO:0016740">
    <property type="term" value="F:transferase activity"/>
    <property type="evidence" value="ECO:0007669"/>
    <property type="project" value="UniProtKB-KW"/>
</dbReference>
<dbReference type="Gene3D" id="3.40.50.11340">
    <property type="match status" value="1"/>
</dbReference>
<dbReference type="Gene3D" id="3.40.50.11350">
    <property type="match status" value="1"/>
</dbReference>
<evidence type="ECO:0000256" key="2">
    <source>
        <dbReference type="ARBA" id="ARBA00023253"/>
    </source>
</evidence>
<comment type="caution">
    <text evidence="6">The sequence shown here is derived from an EMBL/GenBank/DDBJ whole genome shotgun (WGS) entry which is preliminary data.</text>
</comment>
<evidence type="ECO:0000313" key="6">
    <source>
        <dbReference type="EMBL" id="CAG8538319.1"/>
    </source>
</evidence>
<organism evidence="6 7">
    <name type="scientific">Paraglomus brasilianum</name>
    <dbReference type="NCBI Taxonomy" id="144538"/>
    <lineage>
        <taxon>Eukaryota</taxon>
        <taxon>Fungi</taxon>
        <taxon>Fungi incertae sedis</taxon>
        <taxon>Mucoromycota</taxon>
        <taxon>Glomeromycotina</taxon>
        <taxon>Glomeromycetes</taxon>
        <taxon>Paraglomerales</taxon>
        <taxon>Paraglomeraceae</taxon>
        <taxon>Paraglomus</taxon>
    </lineage>
</organism>
<dbReference type="CDD" id="cd11296">
    <property type="entry name" value="O-FucT_like"/>
    <property type="match status" value="1"/>
</dbReference>
<accession>A0A9N9ARK0</accession>
<keyword evidence="5" id="KW-1133">Transmembrane helix</keyword>
<evidence type="ECO:0000256" key="4">
    <source>
        <dbReference type="SAM" id="MobiDB-lite"/>
    </source>
</evidence>
<dbReference type="InterPro" id="IPR019378">
    <property type="entry name" value="GDP-Fuc_O-FucTrfase"/>
</dbReference>
<evidence type="ECO:0000313" key="7">
    <source>
        <dbReference type="Proteomes" id="UP000789739"/>
    </source>
</evidence>
<keyword evidence="5" id="KW-0472">Membrane</keyword>
<feature type="region of interest" description="Disordered" evidence="4">
    <location>
        <begin position="54"/>
        <end position="139"/>
    </location>
</feature>
<evidence type="ECO:0000256" key="1">
    <source>
        <dbReference type="ARBA" id="ARBA00022679"/>
    </source>
</evidence>
<feature type="transmembrane region" description="Helical" evidence="5">
    <location>
        <begin position="12"/>
        <end position="32"/>
    </location>
</feature>
<dbReference type="Proteomes" id="UP000789739">
    <property type="component" value="Unassembled WGS sequence"/>
</dbReference>
<dbReference type="EMBL" id="CAJVPI010000463">
    <property type="protein sequence ID" value="CAG8538319.1"/>
    <property type="molecule type" value="Genomic_DNA"/>
</dbReference>
<name>A0A9N9ARK0_9GLOM</name>
<evidence type="ECO:0000256" key="5">
    <source>
        <dbReference type="SAM" id="Phobius"/>
    </source>
</evidence>
<evidence type="ECO:0000256" key="3">
    <source>
        <dbReference type="ARBA" id="ARBA00023277"/>
    </source>
</evidence>
<feature type="compositionally biased region" description="Low complexity" evidence="4">
    <location>
        <begin position="110"/>
        <end position="120"/>
    </location>
</feature>
<sequence length="560" mass="62861">MFVSRHMRPRAIIAVVMFVLSLLYILLILPNWSSLQDIAPSTIDFTNDTSDLSNSVINAPLEQGGQSPPNINQVEGDNVPPEEPIPSDTPSDTPLESSPDLQNGDGGAGADAPNNDVLLNPPEPEPPTNDIGDPAYEENPLVAPNREHQFVSPTKTHDSELYLAYNPHSGFHNQRIALQNAIFLSWYLNRTLLLPPIILVSKIGWSPYDKLRRFLALLGPADRHVEDCDVFKKESKRLKCIRDHEKKTLLDWDYLIDLSWVKKNVRLMKRQDFIWKNLMKSLNIKNEDKEVHLIPDTNRYQVKYYDSSKSRIPLGNYVDKINLSDLATRTEKLIQVNSMFGSGRIALDESENISFYNTEMKSLVINNPKVIGVVNKIVNKLGGVGTYIGLHIRTGDSSFKARKAITVENMRKFITANWEFFNYEIKKRKSAEEAKGNNNATDTENGDGDHKSICSTKSDSSFAKIPIYAATDLEPDSPELASLRKAFPCLFILSDFNNYLTGFEIVNPTDGVNIRKYLFPFIDLVVASKGGVFIGTKGSTFSGYSLQMFKSFGGKFGTRI</sequence>
<dbReference type="PANTHER" id="PTHR36050">
    <property type="entry name" value="O-FUCOSYLTRANSFERASE 30"/>
    <property type="match status" value="1"/>
</dbReference>
<protein>
    <submittedName>
        <fullName evidence="6">4189_t:CDS:1</fullName>
    </submittedName>
</protein>
<reference evidence="6" key="1">
    <citation type="submission" date="2021-06" db="EMBL/GenBank/DDBJ databases">
        <authorList>
            <person name="Kallberg Y."/>
            <person name="Tangrot J."/>
            <person name="Rosling A."/>
        </authorList>
    </citation>
    <scope>NUCLEOTIDE SEQUENCE</scope>
    <source>
        <strain evidence="6">BR232B</strain>
    </source>
</reference>
<keyword evidence="1" id="KW-0808">Transferase</keyword>
<dbReference type="Pfam" id="PF10250">
    <property type="entry name" value="O-FucT"/>
    <property type="match status" value="1"/>
</dbReference>
<feature type="region of interest" description="Disordered" evidence="4">
    <location>
        <begin position="432"/>
        <end position="453"/>
    </location>
</feature>
<feature type="compositionally biased region" description="Polar residues" evidence="4">
    <location>
        <begin position="64"/>
        <end position="75"/>
    </location>
</feature>
<keyword evidence="7" id="KW-1185">Reference proteome</keyword>
<dbReference type="OrthoDB" id="1882547at2759"/>
<proteinExistence type="predicted"/>
<keyword evidence="5" id="KW-0812">Transmembrane</keyword>